<dbReference type="eggNOG" id="COG3266">
    <property type="taxonomic scope" value="Bacteria"/>
</dbReference>
<dbReference type="GO" id="GO:0005524">
    <property type="term" value="F:ATP binding"/>
    <property type="evidence" value="ECO:0007669"/>
    <property type="project" value="UniProtKB-KW"/>
</dbReference>
<keyword evidence="3" id="KW-1003">Cell membrane</keyword>
<keyword evidence="9" id="KW-0472">Membrane</keyword>
<evidence type="ECO:0000313" key="11">
    <source>
        <dbReference type="Proteomes" id="UP000288351"/>
    </source>
</evidence>
<dbReference type="PANTHER" id="PTHR40765:SF2">
    <property type="entry name" value="ESX-2 SECRETION SYSTEM ATPASE ECCB2"/>
    <property type="match status" value="1"/>
</dbReference>
<dbReference type="InterPro" id="IPR007795">
    <property type="entry name" value="T7SS_EccB"/>
</dbReference>
<comment type="caution">
    <text evidence="10">The sequence shown here is derived from an EMBL/GenBank/DDBJ whole genome shotgun (WGS) entry which is preliminary data.</text>
</comment>
<dbReference type="AlphaFoldDB" id="A0A059WEN2"/>
<comment type="similarity">
    <text evidence="2">Belongs to the EccB family.</text>
</comment>
<dbReference type="GO" id="GO:0005886">
    <property type="term" value="C:plasma membrane"/>
    <property type="evidence" value="ECO:0007669"/>
    <property type="project" value="UniProtKB-SubCell"/>
</dbReference>
<reference evidence="10 11" key="1">
    <citation type="journal article" date="2019" name="Microbiol. Resour. Announc.">
        <title>Draft Genome Sequence of the Most Traditional epsilon-Poly-l-Lysine Producer, Streptomyces albulus NBRC14147.</title>
        <authorList>
            <person name="Yamanaka K."/>
            <person name="Hamano Y."/>
        </authorList>
    </citation>
    <scope>NUCLEOTIDE SEQUENCE [LARGE SCALE GENOMIC DNA]</scope>
    <source>
        <strain evidence="10 11">NBRC 14147</strain>
    </source>
</reference>
<dbReference type="InterPro" id="IPR042485">
    <property type="entry name" value="T7SS_EccB_R3"/>
</dbReference>
<evidence type="ECO:0000256" key="8">
    <source>
        <dbReference type="ARBA" id="ARBA00022989"/>
    </source>
</evidence>
<evidence type="ECO:0000256" key="9">
    <source>
        <dbReference type="ARBA" id="ARBA00023136"/>
    </source>
</evidence>
<dbReference type="PANTHER" id="PTHR40765">
    <property type="entry name" value="ESX-2 SECRETION SYSTEM ATPASE ECCB2"/>
    <property type="match status" value="1"/>
</dbReference>
<accession>A0A059WEN2</accession>
<name>A0A059WEN2_STRNR</name>
<comment type="subcellular location">
    <subcellularLocation>
        <location evidence="1">Cell membrane</location>
        <topology evidence="1">Single-pass membrane protein</topology>
    </subcellularLocation>
</comment>
<dbReference type="GO" id="GO:0005576">
    <property type="term" value="C:extracellular region"/>
    <property type="evidence" value="ECO:0007669"/>
    <property type="project" value="TreeGrafter"/>
</dbReference>
<keyword evidence="7" id="KW-0067">ATP-binding</keyword>
<keyword evidence="4" id="KW-0812">Transmembrane</keyword>
<evidence type="ECO:0000256" key="2">
    <source>
        <dbReference type="ARBA" id="ARBA00008149"/>
    </source>
</evidence>
<protein>
    <submittedName>
        <fullName evidence="10">Type VII secretion protein EccB</fullName>
    </submittedName>
</protein>
<evidence type="ECO:0000256" key="1">
    <source>
        <dbReference type="ARBA" id="ARBA00004162"/>
    </source>
</evidence>
<dbReference type="GO" id="GO:0016787">
    <property type="term" value="F:hydrolase activity"/>
    <property type="evidence" value="ECO:0007669"/>
    <property type="project" value="UniProtKB-KW"/>
</dbReference>
<dbReference type="Gene3D" id="3.30.2390.20">
    <property type="entry name" value="Type VII secretion system EccB, repeat 1 domain"/>
    <property type="match status" value="1"/>
</dbReference>
<dbReference type="Pfam" id="PF05108">
    <property type="entry name" value="T7SS_ESX1_EccB"/>
    <property type="match status" value="1"/>
</dbReference>
<keyword evidence="8" id="KW-1133">Transmembrane helix</keyword>
<keyword evidence="5" id="KW-0547">Nucleotide-binding</keyword>
<dbReference type="RefSeq" id="WP_037633015.1">
    <property type="nucleotide sequence ID" value="NZ_BHXC01000007.1"/>
</dbReference>
<organism evidence="10 11">
    <name type="scientific">Streptomyces noursei</name>
    <name type="common">Streptomyces albulus</name>
    <dbReference type="NCBI Taxonomy" id="1971"/>
    <lineage>
        <taxon>Bacteria</taxon>
        <taxon>Bacillati</taxon>
        <taxon>Actinomycetota</taxon>
        <taxon>Actinomycetes</taxon>
        <taxon>Kitasatosporales</taxon>
        <taxon>Streptomycetaceae</taxon>
        <taxon>Streptomyces</taxon>
    </lineage>
</organism>
<dbReference type="EMBL" id="BHXC01000007">
    <property type="protein sequence ID" value="GCB93926.1"/>
    <property type="molecule type" value="Genomic_DNA"/>
</dbReference>
<keyword evidence="6" id="KW-0378">Hydrolase</keyword>
<dbReference type="Gene3D" id="2.40.50.910">
    <property type="entry name" value="Type VII secretion system EccB, repeat 3 domain"/>
    <property type="match status" value="1"/>
</dbReference>
<evidence type="ECO:0000256" key="6">
    <source>
        <dbReference type="ARBA" id="ARBA00022801"/>
    </source>
</evidence>
<evidence type="ECO:0000256" key="5">
    <source>
        <dbReference type="ARBA" id="ARBA00022741"/>
    </source>
</evidence>
<gene>
    <name evidence="10" type="ORF">SALB_06717</name>
</gene>
<evidence type="ECO:0000313" key="10">
    <source>
        <dbReference type="EMBL" id="GCB93926.1"/>
    </source>
</evidence>
<evidence type="ECO:0000256" key="3">
    <source>
        <dbReference type="ARBA" id="ARBA00022475"/>
    </source>
</evidence>
<dbReference type="InterPro" id="IPR044857">
    <property type="entry name" value="T7SS_EccB_R1"/>
</dbReference>
<sequence length="555" mass="58793">MASRRDELNAYSFARKRTNAAFLKPLPNGSIESAPRPLKAVLPSVVMGVLVLVGFGACGILKPVAPAGWDTVGANVLVGDESTTRYVVLESKDANGKKQKLLHPVLNLASAKLLLDPKKFQVVKVKESELDGKLPHGPAIGIPYAPDRLPAANQADKAKTWAVCDRPGSGENSKSQQAVFVLDGKDKLDIDNPKKGKLDFHQALYVEDPDGVPWLVDSNGFAFQMIANAGQALAEARAGMKHTDVEDDRSLRRIIFGSQAEPQKVTAEFMNTLIKSPYAISMPTVPGAGREVSNSDVPAAARKIGSILQDSNGQKYVVLFDGVAQVSNFVANLLEQGPNAAAVNGNSGKALQPVSVATGSIRHPKLDTDNRPYTFYGKVKGTELDNPWPKEPVTAANDFAHGSQTGGLSSPTPNGVSCSVYKGTTTKFAGVDTLGYPNGLPDMTTWVGKDYPAKIAPGSTTYVTPGSGLLYQQAANPKATSGSLFLVTDTGLRYSIPRNNDSATKAGSDKQDQDQAQIHLGYGEAHPPLILDAWSKLLSAGPSLDIPSASKPQAS</sequence>
<proteinExistence type="inferred from homology"/>
<dbReference type="STRING" id="68570.DC74_5801"/>
<dbReference type="Proteomes" id="UP000288351">
    <property type="component" value="Unassembled WGS sequence"/>
</dbReference>
<evidence type="ECO:0000256" key="4">
    <source>
        <dbReference type="ARBA" id="ARBA00022692"/>
    </source>
</evidence>
<evidence type="ECO:0000256" key="7">
    <source>
        <dbReference type="ARBA" id="ARBA00022840"/>
    </source>
</evidence>